<feature type="transmembrane region" description="Helical" evidence="5">
    <location>
        <begin position="263"/>
        <end position="281"/>
    </location>
</feature>
<name>A0AAD3HA95_9STRA</name>
<evidence type="ECO:0000256" key="1">
    <source>
        <dbReference type="ARBA" id="ARBA00004141"/>
    </source>
</evidence>
<keyword evidence="3 5" id="KW-1133">Transmembrane helix</keyword>
<accession>A0AAD3HA95</accession>
<feature type="transmembrane region" description="Helical" evidence="5">
    <location>
        <begin position="314"/>
        <end position="333"/>
    </location>
</feature>
<feature type="transmembrane region" description="Helical" evidence="5">
    <location>
        <begin position="288"/>
        <end position="308"/>
    </location>
</feature>
<reference evidence="7 8" key="1">
    <citation type="journal article" date="2021" name="Sci. Rep.">
        <title>The genome of the diatom Chaetoceros tenuissimus carries an ancient integrated fragment of an extant virus.</title>
        <authorList>
            <person name="Hongo Y."/>
            <person name="Kimura K."/>
            <person name="Takaki Y."/>
            <person name="Yoshida Y."/>
            <person name="Baba S."/>
            <person name="Kobayashi G."/>
            <person name="Nagasaki K."/>
            <person name="Hano T."/>
            <person name="Tomaru Y."/>
        </authorList>
    </citation>
    <scope>NUCLEOTIDE SEQUENCE [LARGE SCALE GENOMIC DNA]</scope>
    <source>
        <strain evidence="7 8">NIES-3715</strain>
    </source>
</reference>
<evidence type="ECO:0000313" key="8">
    <source>
        <dbReference type="Proteomes" id="UP001054902"/>
    </source>
</evidence>
<dbReference type="AlphaFoldDB" id="A0AAD3HA95"/>
<feature type="transmembrane region" description="Helical" evidence="5">
    <location>
        <begin position="187"/>
        <end position="209"/>
    </location>
</feature>
<dbReference type="EMBL" id="BLLK01000051">
    <property type="protein sequence ID" value="GFH55759.1"/>
    <property type="molecule type" value="Genomic_DNA"/>
</dbReference>
<dbReference type="InterPro" id="IPR004853">
    <property type="entry name" value="Sugar_P_trans_dom"/>
</dbReference>
<feature type="transmembrane region" description="Helical" evidence="5">
    <location>
        <begin position="164"/>
        <end position="181"/>
    </location>
</feature>
<dbReference type="PANTHER" id="PTHR11132">
    <property type="entry name" value="SOLUTE CARRIER FAMILY 35"/>
    <property type="match status" value="1"/>
</dbReference>
<organism evidence="7 8">
    <name type="scientific">Chaetoceros tenuissimus</name>
    <dbReference type="NCBI Taxonomy" id="426638"/>
    <lineage>
        <taxon>Eukaryota</taxon>
        <taxon>Sar</taxon>
        <taxon>Stramenopiles</taxon>
        <taxon>Ochrophyta</taxon>
        <taxon>Bacillariophyta</taxon>
        <taxon>Coscinodiscophyceae</taxon>
        <taxon>Chaetocerotophycidae</taxon>
        <taxon>Chaetocerotales</taxon>
        <taxon>Chaetocerotaceae</taxon>
        <taxon>Chaetoceros</taxon>
    </lineage>
</organism>
<keyword evidence="8" id="KW-1185">Reference proteome</keyword>
<dbReference type="Pfam" id="PF03151">
    <property type="entry name" value="TPT"/>
    <property type="match status" value="1"/>
</dbReference>
<feature type="transmembrane region" description="Helical" evidence="5">
    <location>
        <begin position="73"/>
        <end position="93"/>
    </location>
</feature>
<comment type="subcellular location">
    <subcellularLocation>
        <location evidence="1">Membrane</location>
        <topology evidence="1">Multi-pass membrane protein</topology>
    </subcellularLocation>
</comment>
<feature type="transmembrane region" description="Helical" evidence="5">
    <location>
        <begin position="221"/>
        <end position="243"/>
    </location>
</feature>
<dbReference type="Proteomes" id="UP001054902">
    <property type="component" value="Unassembled WGS sequence"/>
</dbReference>
<evidence type="ECO:0000259" key="6">
    <source>
        <dbReference type="Pfam" id="PF03151"/>
    </source>
</evidence>
<dbReference type="InterPro" id="IPR037185">
    <property type="entry name" value="EmrE-like"/>
</dbReference>
<evidence type="ECO:0000256" key="2">
    <source>
        <dbReference type="ARBA" id="ARBA00022692"/>
    </source>
</evidence>
<evidence type="ECO:0000256" key="3">
    <source>
        <dbReference type="ARBA" id="ARBA00022989"/>
    </source>
</evidence>
<sequence length="349" mass="39005">MMNASEEKDVELQKLLIEEDGTNKQSPPANKAEYVSRVKAFTSCVIYSTSSCSMVLVNKSLASSFNHFLEEGANLNILLVVFQAVITLLAVIFSKKCGWIEVPKFDKSVAAKWAPINICFCLMLFTGMASLQHNSVPMVSIFKNLTNILITLGDYYFFGKSAELLVWLAFGIMLAGAVFAAREDISITFIGLFWMATNCMSTAGYILYMKHATNTIKLTKFGMIFYNNLLCALFLFPCTIWNGQLDRFLQTEALHTFDYAWKNVFAGLIGFLLNFASLNCVENTGPTTYAIVGSLTKIPITLLGWYLFKSVITPETWFFIGISMTGGFLYSYAKIKSAKEQEKGQVENK</sequence>
<feature type="transmembrane region" description="Helical" evidence="5">
    <location>
        <begin position="113"/>
        <end position="131"/>
    </location>
</feature>
<dbReference type="InterPro" id="IPR050186">
    <property type="entry name" value="TPT_transporter"/>
</dbReference>
<evidence type="ECO:0000256" key="4">
    <source>
        <dbReference type="ARBA" id="ARBA00023136"/>
    </source>
</evidence>
<evidence type="ECO:0000256" key="5">
    <source>
        <dbReference type="SAM" id="Phobius"/>
    </source>
</evidence>
<feature type="domain" description="Sugar phosphate transporter" evidence="6">
    <location>
        <begin position="52"/>
        <end position="331"/>
    </location>
</feature>
<dbReference type="SUPFAM" id="SSF103481">
    <property type="entry name" value="Multidrug resistance efflux transporter EmrE"/>
    <property type="match status" value="2"/>
</dbReference>
<gene>
    <name evidence="7" type="ORF">CTEN210_12235</name>
</gene>
<evidence type="ECO:0000313" key="7">
    <source>
        <dbReference type="EMBL" id="GFH55759.1"/>
    </source>
</evidence>
<comment type="caution">
    <text evidence="7">The sequence shown here is derived from an EMBL/GenBank/DDBJ whole genome shotgun (WGS) entry which is preliminary data.</text>
</comment>
<dbReference type="GO" id="GO:0016020">
    <property type="term" value="C:membrane"/>
    <property type="evidence" value="ECO:0007669"/>
    <property type="project" value="UniProtKB-SubCell"/>
</dbReference>
<protein>
    <recommendedName>
        <fullName evidence="6">Sugar phosphate transporter domain-containing protein</fullName>
    </recommendedName>
</protein>
<keyword evidence="2 5" id="KW-0812">Transmembrane</keyword>
<proteinExistence type="predicted"/>
<keyword evidence="4 5" id="KW-0472">Membrane</keyword>